<dbReference type="RefSeq" id="WP_272780376.1">
    <property type="nucleotide sequence ID" value="NZ_JAQQLI010000078.1"/>
</dbReference>
<keyword evidence="1" id="KW-0812">Transmembrane</keyword>
<sequence length="213" mass="22754">MTHTSKADPRRSQGYQTYVLVAAGLALAAFIYWNRASGPVDMPSMGSVASVFGTASQRAEAGAAGARAGAAVQALPAAAFVQKAALDQMFEIEAGRIARGKTDPGALDFADQMIIAHRAIAAELRGLQESGKLGGPLPTELDAEQRAKLDELRALDGAAFRDAYVRMQRDAHRDAVAMFQAYARAGDDPELRQWAESTLPTLKQHLDMARALN</sequence>
<dbReference type="Proteomes" id="UP001165652">
    <property type="component" value="Unassembled WGS sequence"/>
</dbReference>
<keyword evidence="4" id="KW-1185">Reference proteome</keyword>
<keyword evidence="1" id="KW-1133">Transmembrane helix</keyword>
<feature type="domain" description="DUF4142" evidence="2">
    <location>
        <begin position="78"/>
        <end position="212"/>
    </location>
</feature>
<dbReference type="Gene3D" id="1.20.1260.10">
    <property type="match status" value="1"/>
</dbReference>
<organism evidence="3 4">
    <name type="scientific">Rhodoplanes tepidamans</name>
    <name type="common">Rhodoplanes cryptolactis</name>
    <dbReference type="NCBI Taxonomy" id="200616"/>
    <lineage>
        <taxon>Bacteria</taxon>
        <taxon>Pseudomonadati</taxon>
        <taxon>Pseudomonadota</taxon>
        <taxon>Alphaproteobacteria</taxon>
        <taxon>Hyphomicrobiales</taxon>
        <taxon>Nitrobacteraceae</taxon>
        <taxon>Rhodoplanes</taxon>
    </lineage>
</organism>
<evidence type="ECO:0000259" key="2">
    <source>
        <dbReference type="Pfam" id="PF13628"/>
    </source>
</evidence>
<reference evidence="3" key="1">
    <citation type="journal article" date="2023" name="Microbiol Resour">
        <title>Genome Sequences of Rhodoplanes serenus and Two Thermotolerant Strains, Rhodoplanes tepidamans and 'Rhodoplanes cryptolactis,' Further Refine the Genus.</title>
        <authorList>
            <person name="Rayyan A.A."/>
            <person name="Kyndt J.A."/>
        </authorList>
    </citation>
    <scope>NUCLEOTIDE SEQUENCE</scope>
    <source>
        <strain evidence="3">DSM 9987</strain>
    </source>
</reference>
<gene>
    <name evidence="3" type="ORF">PQJ73_28065</name>
</gene>
<dbReference type="PANTHER" id="PTHR38593">
    <property type="entry name" value="BLR2558 PROTEIN"/>
    <property type="match status" value="1"/>
</dbReference>
<evidence type="ECO:0000313" key="4">
    <source>
        <dbReference type="Proteomes" id="UP001165652"/>
    </source>
</evidence>
<comment type="caution">
    <text evidence="3">The sequence shown here is derived from an EMBL/GenBank/DDBJ whole genome shotgun (WGS) entry which is preliminary data.</text>
</comment>
<dbReference type="PANTHER" id="PTHR38593:SF1">
    <property type="entry name" value="BLR2558 PROTEIN"/>
    <property type="match status" value="1"/>
</dbReference>
<evidence type="ECO:0000313" key="3">
    <source>
        <dbReference type="EMBL" id="MDC7789553.1"/>
    </source>
</evidence>
<dbReference type="EMBL" id="JAQQLI010000078">
    <property type="protein sequence ID" value="MDC7789553.1"/>
    <property type="molecule type" value="Genomic_DNA"/>
</dbReference>
<feature type="transmembrane region" description="Helical" evidence="1">
    <location>
        <begin position="15"/>
        <end position="33"/>
    </location>
</feature>
<accession>A0ABT5JIM4</accession>
<protein>
    <submittedName>
        <fullName evidence="3">DUF4142 domain-containing protein</fullName>
    </submittedName>
</protein>
<dbReference type="InterPro" id="IPR012347">
    <property type="entry name" value="Ferritin-like"/>
</dbReference>
<dbReference type="Pfam" id="PF13628">
    <property type="entry name" value="DUF4142"/>
    <property type="match status" value="1"/>
</dbReference>
<keyword evidence="1" id="KW-0472">Membrane</keyword>
<dbReference type="InterPro" id="IPR025419">
    <property type="entry name" value="DUF4142"/>
</dbReference>
<reference evidence="3" key="2">
    <citation type="submission" date="2023-02" db="EMBL/GenBank/DDBJ databases">
        <authorList>
            <person name="Rayyan A."/>
            <person name="Meyer T."/>
            <person name="Kyndt J.A."/>
        </authorList>
    </citation>
    <scope>NUCLEOTIDE SEQUENCE</scope>
    <source>
        <strain evidence="3">DSM 9987</strain>
    </source>
</reference>
<proteinExistence type="predicted"/>
<name>A0ABT5JIM4_RHOTP</name>
<evidence type="ECO:0000256" key="1">
    <source>
        <dbReference type="SAM" id="Phobius"/>
    </source>
</evidence>